<dbReference type="Gene3D" id="3.90.105.10">
    <property type="entry name" value="Molybdopterin biosynthesis moea protein, domain 2"/>
    <property type="match status" value="1"/>
</dbReference>
<dbReference type="PATRIC" id="fig|156976.3.peg.920"/>
<comment type="similarity">
    <text evidence="2 5">Belongs to the MoeA family.</text>
</comment>
<dbReference type="Gene3D" id="2.40.340.10">
    <property type="entry name" value="MoeA, C-terminal, domain IV"/>
    <property type="match status" value="1"/>
</dbReference>
<dbReference type="NCBIfam" id="NF045515">
    <property type="entry name" value="Glp_gephyrin"/>
    <property type="match status" value="1"/>
</dbReference>
<comment type="cofactor">
    <cofactor evidence="5">
        <name>Mg(2+)</name>
        <dbReference type="ChEBI" id="CHEBI:18420"/>
    </cofactor>
</comment>
<dbReference type="GO" id="GO:0005829">
    <property type="term" value="C:cytosol"/>
    <property type="evidence" value="ECO:0007669"/>
    <property type="project" value="TreeGrafter"/>
</dbReference>
<evidence type="ECO:0000313" key="8">
    <source>
        <dbReference type="Proteomes" id="UP000060016"/>
    </source>
</evidence>
<evidence type="ECO:0000259" key="6">
    <source>
        <dbReference type="SMART" id="SM00852"/>
    </source>
</evidence>
<protein>
    <recommendedName>
        <fullName evidence="5">Molybdopterin molybdenumtransferase</fullName>
        <ecNumber evidence="5">2.10.1.1</ecNumber>
    </recommendedName>
</protein>
<evidence type="ECO:0000256" key="1">
    <source>
        <dbReference type="ARBA" id="ARBA00002901"/>
    </source>
</evidence>
<keyword evidence="5" id="KW-0479">Metal-binding</keyword>
<comment type="function">
    <text evidence="1 5">Catalyzes the insertion of molybdate into adenylated molybdopterin with the concomitant release of AMP.</text>
</comment>
<keyword evidence="5" id="KW-0808">Transferase</keyword>
<keyword evidence="3 5" id="KW-0500">Molybdenum</keyword>
<dbReference type="InterPro" id="IPR001453">
    <property type="entry name" value="MoaB/Mog_dom"/>
</dbReference>
<organism evidence="7 8">
    <name type="scientific">Corynebacterium riegelii</name>
    <dbReference type="NCBI Taxonomy" id="156976"/>
    <lineage>
        <taxon>Bacteria</taxon>
        <taxon>Bacillati</taxon>
        <taxon>Actinomycetota</taxon>
        <taxon>Actinomycetes</taxon>
        <taxon>Mycobacteriales</taxon>
        <taxon>Corynebacteriaceae</taxon>
        <taxon>Corynebacterium</taxon>
    </lineage>
</organism>
<gene>
    <name evidence="7" type="ORF">AK829_04635</name>
</gene>
<evidence type="ECO:0000256" key="2">
    <source>
        <dbReference type="ARBA" id="ARBA00010763"/>
    </source>
</evidence>
<dbReference type="SUPFAM" id="SSF63882">
    <property type="entry name" value="MoeA N-terminal region -like"/>
    <property type="match status" value="1"/>
</dbReference>
<dbReference type="AlphaFoldDB" id="A0A0K1RAX3"/>
<evidence type="ECO:0000256" key="5">
    <source>
        <dbReference type="RuleBase" id="RU365090"/>
    </source>
</evidence>
<dbReference type="PANTHER" id="PTHR10192">
    <property type="entry name" value="MOLYBDOPTERIN BIOSYNTHESIS PROTEIN"/>
    <property type="match status" value="1"/>
</dbReference>
<dbReference type="GO" id="GO:0061599">
    <property type="term" value="F:molybdopterin molybdotransferase activity"/>
    <property type="evidence" value="ECO:0007669"/>
    <property type="project" value="UniProtKB-UniRule"/>
</dbReference>
<dbReference type="SMART" id="SM00852">
    <property type="entry name" value="MoCF_biosynth"/>
    <property type="match status" value="1"/>
</dbReference>
<reference evidence="7 8" key="1">
    <citation type="submission" date="2015-08" db="EMBL/GenBank/DDBJ databases">
        <authorList>
            <person name="Babu N.S."/>
            <person name="Beckwith C.J."/>
            <person name="Beseler K.G."/>
            <person name="Brison A."/>
            <person name="Carone J.V."/>
            <person name="Caskin T.P."/>
            <person name="Diamond M."/>
            <person name="Durham M.E."/>
            <person name="Foxe J.M."/>
            <person name="Go M."/>
            <person name="Henderson B.A."/>
            <person name="Jones I.B."/>
            <person name="McGettigan J.A."/>
            <person name="Micheletti S.J."/>
            <person name="Nasrallah M.E."/>
            <person name="Ortiz D."/>
            <person name="Piller C.R."/>
            <person name="Privatt S.R."/>
            <person name="Schneider S.L."/>
            <person name="Sharp S."/>
            <person name="Smith T.C."/>
            <person name="Stanton J.D."/>
            <person name="Ullery H.E."/>
            <person name="Wilson R.J."/>
            <person name="Serrano M.G."/>
            <person name="Buck G."/>
            <person name="Lee V."/>
            <person name="Wang Y."/>
            <person name="Carvalho R."/>
            <person name="Voegtly L."/>
            <person name="Shi R."/>
            <person name="Duckworth R."/>
            <person name="Johnson A."/>
            <person name="Loviza R."/>
            <person name="Walstead R."/>
            <person name="Shah Z."/>
            <person name="Kiflezghi M."/>
            <person name="Wade K."/>
            <person name="Ball S.L."/>
            <person name="Bradley K.W."/>
            <person name="Asai D.J."/>
            <person name="Bowman C.A."/>
            <person name="Russell D.A."/>
            <person name="Pope W.H."/>
            <person name="Jacobs-Sera D."/>
            <person name="Hendrix R.W."/>
            <person name="Hatfull G.F."/>
        </authorList>
    </citation>
    <scope>NUCLEOTIDE SEQUENCE [LARGE SCALE GENOMIC DNA]</scope>
    <source>
        <strain evidence="7 8">PUDD_83A45</strain>
    </source>
</reference>
<dbReference type="InterPro" id="IPR036135">
    <property type="entry name" value="MoeA_linker/N_sf"/>
</dbReference>
<sequence length="403" mass="41837">MRTIDEHLAEVLALATPRTQSLLLVDATGHALASPARARFAVPPFDNAAMDGFAVRASDLDGDGPWTLPVAGDIPAGADPVDCPQGHVVRIMTGAPIPASIDDLIVIPVEQTNIERGPVELPKQVTINGADTKRGHIRRAGSDTPVGAVVADVGTVIDAPTLAALVSTGVREVEVYALPRVAVITTGDELVSWPEPITGAQIPNSNAPLLAQIARDAGAAEVTELHASDGAEDFARTLNQAAKTHDIVVTAGGVSAGAFDVVRHVAKHNGSMWFGHVAQRPGGPQGVGVSAGAPLVCLPGNPVAAFVSAHMYLVPLIRAFAGNTRPRPQVRAITAEGFPQPHPKVTRLIPVRLDYSGAEPVAHAFSQHVGSHMVASLTGIDGIAHLTPGDETPKHVHVMLTTL</sequence>
<evidence type="ECO:0000256" key="3">
    <source>
        <dbReference type="ARBA" id="ARBA00022505"/>
    </source>
</evidence>
<keyword evidence="5" id="KW-0501">Molybdenum cofactor biosynthesis</keyword>
<dbReference type="InterPro" id="IPR005110">
    <property type="entry name" value="MoeA_linker/N"/>
</dbReference>
<dbReference type="UniPathway" id="UPA00344"/>
<dbReference type="KEGG" id="crie:AK829_04635"/>
<dbReference type="InterPro" id="IPR036688">
    <property type="entry name" value="MoeA_C_domain_IV_sf"/>
</dbReference>
<keyword evidence="5" id="KW-0460">Magnesium</keyword>
<accession>A0A0K1RAX3</accession>
<dbReference type="PANTHER" id="PTHR10192:SF5">
    <property type="entry name" value="GEPHYRIN"/>
    <property type="match status" value="1"/>
</dbReference>
<dbReference type="STRING" id="156976.AK829_04635"/>
<dbReference type="GO" id="GO:0006777">
    <property type="term" value="P:Mo-molybdopterin cofactor biosynthetic process"/>
    <property type="evidence" value="ECO:0007669"/>
    <property type="project" value="UniProtKB-UniRule"/>
</dbReference>
<dbReference type="Pfam" id="PF00994">
    <property type="entry name" value="MoCF_biosynth"/>
    <property type="match status" value="1"/>
</dbReference>
<evidence type="ECO:0000313" key="7">
    <source>
        <dbReference type="EMBL" id="AKV58577.1"/>
    </source>
</evidence>
<dbReference type="EMBL" id="CP012342">
    <property type="protein sequence ID" value="AKV58577.1"/>
    <property type="molecule type" value="Genomic_DNA"/>
</dbReference>
<dbReference type="RefSeq" id="WP_052204685.1">
    <property type="nucleotide sequence ID" value="NZ_CP012342.1"/>
</dbReference>
<dbReference type="Proteomes" id="UP000060016">
    <property type="component" value="Chromosome"/>
</dbReference>
<proteinExistence type="inferred from homology"/>
<dbReference type="CDD" id="cd00887">
    <property type="entry name" value="MoeA"/>
    <property type="match status" value="1"/>
</dbReference>
<evidence type="ECO:0000256" key="4">
    <source>
        <dbReference type="ARBA" id="ARBA00047317"/>
    </source>
</evidence>
<dbReference type="InterPro" id="IPR038987">
    <property type="entry name" value="MoeA-like"/>
</dbReference>
<comment type="catalytic activity">
    <reaction evidence="4">
        <text>adenylyl-molybdopterin + molybdate = Mo-molybdopterin + AMP + H(+)</text>
        <dbReference type="Rhea" id="RHEA:35047"/>
        <dbReference type="ChEBI" id="CHEBI:15378"/>
        <dbReference type="ChEBI" id="CHEBI:36264"/>
        <dbReference type="ChEBI" id="CHEBI:62727"/>
        <dbReference type="ChEBI" id="CHEBI:71302"/>
        <dbReference type="ChEBI" id="CHEBI:456215"/>
        <dbReference type="EC" id="2.10.1.1"/>
    </reaction>
</comment>
<dbReference type="NCBIfam" id="TIGR00177">
    <property type="entry name" value="molyb_syn"/>
    <property type="match status" value="1"/>
</dbReference>
<name>A0A0K1RAX3_9CORY</name>
<keyword evidence="8" id="KW-1185">Reference proteome</keyword>
<dbReference type="Gene3D" id="2.170.190.11">
    <property type="entry name" value="Molybdopterin biosynthesis moea protein, domain 3"/>
    <property type="match status" value="1"/>
</dbReference>
<dbReference type="Gene3D" id="3.40.980.10">
    <property type="entry name" value="MoaB/Mog-like domain"/>
    <property type="match status" value="1"/>
</dbReference>
<dbReference type="EC" id="2.10.1.1" evidence="5"/>
<comment type="pathway">
    <text evidence="5">Cofactor biosynthesis; molybdopterin biosynthesis.</text>
</comment>
<dbReference type="SUPFAM" id="SSF53218">
    <property type="entry name" value="Molybdenum cofactor biosynthesis proteins"/>
    <property type="match status" value="1"/>
</dbReference>
<dbReference type="GO" id="GO:0046872">
    <property type="term" value="F:metal ion binding"/>
    <property type="evidence" value="ECO:0007669"/>
    <property type="project" value="UniProtKB-UniRule"/>
</dbReference>
<feature type="domain" description="MoaB/Mog" evidence="6">
    <location>
        <begin position="182"/>
        <end position="319"/>
    </location>
</feature>
<dbReference type="Pfam" id="PF03453">
    <property type="entry name" value="MoeA_N"/>
    <property type="match status" value="1"/>
</dbReference>
<dbReference type="InterPro" id="IPR036425">
    <property type="entry name" value="MoaB/Mog-like_dom_sf"/>
</dbReference>